<proteinExistence type="predicted"/>
<reference evidence="2 3" key="1">
    <citation type="submission" date="2024-09" db="EMBL/GenBank/DDBJ databases">
        <authorList>
            <person name="Sun Q."/>
            <person name="Mori K."/>
        </authorList>
    </citation>
    <scope>NUCLEOTIDE SEQUENCE [LARGE SCALE GENOMIC DNA]</scope>
    <source>
        <strain evidence="2 3">CCM 7609</strain>
    </source>
</reference>
<dbReference type="Proteomes" id="UP001589575">
    <property type="component" value="Unassembled WGS sequence"/>
</dbReference>
<comment type="caution">
    <text evidence="2">The sequence shown here is derived from an EMBL/GenBank/DDBJ whole genome shotgun (WGS) entry which is preliminary data.</text>
</comment>
<evidence type="ECO:0000313" key="3">
    <source>
        <dbReference type="Proteomes" id="UP001589575"/>
    </source>
</evidence>
<keyword evidence="3" id="KW-1185">Reference proteome</keyword>
<organism evidence="2 3">
    <name type="scientific">Citricoccus parietis</name>
    <dbReference type="NCBI Taxonomy" id="592307"/>
    <lineage>
        <taxon>Bacteria</taxon>
        <taxon>Bacillati</taxon>
        <taxon>Actinomycetota</taxon>
        <taxon>Actinomycetes</taxon>
        <taxon>Micrococcales</taxon>
        <taxon>Micrococcaceae</taxon>
        <taxon>Citricoccus</taxon>
    </lineage>
</organism>
<dbReference type="EMBL" id="JBHMFI010000017">
    <property type="protein sequence ID" value="MFB9075160.1"/>
    <property type="molecule type" value="Genomic_DNA"/>
</dbReference>
<evidence type="ECO:0000313" key="2">
    <source>
        <dbReference type="EMBL" id="MFB9075160.1"/>
    </source>
</evidence>
<feature type="region of interest" description="Disordered" evidence="1">
    <location>
        <begin position="52"/>
        <end position="85"/>
    </location>
</feature>
<protein>
    <submittedName>
        <fullName evidence="2">Uncharacterized protein</fullName>
    </submittedName>
</protein>
<accession>A0ABV5G895</accession>
<gene>
    <name evidence="2" type="ORF">ACFFX0_29875</name>
</gene>
<name>A0ABV5G895_9MICC</name>
<evidence type="ECO:0000256" key="1">
    <source>
        <dbReference type="SAM" id="MobiDB-lite"/>
    </source>
</evidence>
<sequence>MQAEGTDAVAGAEERDVPVQHHIQHPPQLGLDGDLQVGLQLLRVGGIERAAADHHPGMADQEGLPIEVRGAARRRPGGRDETVQP</sequence>